<dbReference type="PANTHER" id="PTHR13360:SF1">
    <property type="entry name" value="ACTIVATING SIGNAL COINTEGRATOR 1 COMPLEX SUBUNIT 1"/>
    <property type="match status" value="1"/>
</dbReference>
<dbReference type="EMBL" id="CM035412">
    <property type="protein sequence ID" value="KAH7433761.1"/>
    <property type="molecule type" value="Genomic_DNA"/>
</dbReference>
<sequence length="336" mass="37719">MVKLKSNMVDALLLRFLVGKGGETKRKIEKDTSTHLHIPSSDLAKQDSSIVVRGFSKANVHKAVSQIQHLLQEVIESPTVEYSHFISLPLAVYSDLVVKVNQFHESVLGTLTEGEEGNQVELVRLPIESSLSHTVGTSACQSESLKDLDYDSLHNLMEPDDDARKQKQLKTGHVLDKSILIEPATLHLTVLMLKLWSKERVAAATEVLQECMKGSPAKAHVLYAKVENSDEATRLLHACNVIKNAFVEAGLVLEKDKKQELKMHVTLVNTRHQDRGQGAVIRRRLAFDARHIISRYASEEWGEYTITEAHLSQRNIYSDDGYYHCCSSIKFPSLQM</sequence>
<dbReference type="PROSITE" id="PS50084">
    <property type="entry name" value="KH_TYPE_1"/>
    <property type="match status" value="1"/>
</dbReference>
<dbReference type="GO" id="GO:0006355">
    <property type="term" value="P:regulation of DNA-templated transcription"/>
    <property type="evidence" value="ECO:0007669"/>
    <property type="project" value="TreeGrafter"/>
</dbReference>
<dbReference type="Pfam" id="PF10469">
    <property type="entry name" value="AKAP7_NLS"/>
    <property type="match status" value="1"/>
</dbReference>
<reference evidence="3" key="1">
    <citation type="submission" date="2021-08" db="EMBL/GenBank/DDBJ databases">
        <title>WGS assembly of Ceratopteris richardii.</title>
        <authorList>
            <person name="Marchant D.B."/>
            <person name="Chen G."/>
            <person name="Jenkins J."/>
            <person name="Shu S."/>
            <person name="Leebens-Mack J."/>
            <person name="Grimwood J."/>
            <person name="Schmutz J."/>
            <person name="Soltis P."/>
            <person name="Soltis D."/>
            <person name="Chen Z.-H."/>
        </authorList>
    </citation>
    <scope>NUCLEOTIDE SEQUENCE</scope>
    <source>
        <strain evidence="3">Whitten #5841</strain>
        <tissue evidence="3">Leaf</tissue>
    </source>
</reference>
<evidence type="ECO:0000256" key="1">
    <source>
        <dbReference type="PROSITE-ProRule" id="PRU00117"/>
    </source>
</evidence>
<accession>A0A8T2UBV3</accession>
<dbReference type="CDD" id="cd00105">
    <property type="entry name" value="KH-I"/>
    <property type="match status" value="1"/>
</dbReference>
<dbReference type="InterPro" id="IPR004087">
    <property type="entry name" value="KH_dom"/>
</dbReference>
<dbReference type="InterPro" id="IPR009097">
    <property type="entry name" value="Cyclic_Pdiesterase"/>
</dbReference>
<dbReference type="GO" id="GO:0003723">
    <property type="term" value="F:RNA binding"/>
    <property type="evidence" value="ECO:0007669"/>
    <property type="project" value="UniProtKB-UniRule"/>
</dbReference>
<proteinExistence type="predicted"/>
<dbReference type="PANTHER" id="PTHR13360">
    <property type="entry name" value="ACTIVATING SIGNAL COINTEGRATOR 1 COMPLEX SUBUNIT 1"/>
    <property type="match status" value="1"/>
</dbReference>
<dbReference type="InterPro" id="IPR019510">
    <property type="entry name" value="AKAP7-like_phosphoesterase"/>
</dbReference>
<evidence type="ECO:0000313" key="3">
    <source>
        <dbReference type="EMBL" id="KAH7433761.1"/>
    </source>
</evidence>
<dbReference type="AlphaFoldDB" id="A0A8T2UBV3"/>
<keyword evidence="4" id="KW-1185">Reference proteome</keyword>
<dbReference type="SUPFAM" id="SSF55144">
    <property type="entry name" value="LigT-like"/>
    <property type="match status" value="1"/>
</dbReference>
<protein>
    <recommendedName>
        <fullName evidence="2">K Homology domain-containing protein</fullName>
    </recommendedName>
</protein>
<dbReference type="SUPFAM" id="SSF54791">
    <property type="entry name" value="Eukaryotic type KH-domain (KH-domain type I)"/>
    <property type="match status" value="1"/>
</dbReference>
<feature type="domain" description="K Homology" evidence="2">
    <location>
        <begin position="2"/>
        <end position="72"/>
    </location>
</feature>
<dbReference type="InterPro" id="IPR009210">
    <property type="entry name" value="ASCC1"/>
</dbReference>
<dbReference type="Gene3D" id="3.90.1140.10">
    <property type="entry name" value="Cyclic phosphodiesterase"/>
    <property type="match status" value="1"/>
</dbReference>
<dbReference type="GO" id="GO:0005634">
    <property type="term" value="C:nucleus"/>
    <property type="evidence" value="ECO:0007669"/>
    <property type="project" value="TreeGrafter"/>
</dbReference>
<keyword evidence="1" id="KW-0694">RNA-binding</keyword>
<name>A0A8T2UBV3_CERRI</name>
<dbReference type="SMART" id="SM00322">
    <property type="entry name" value="KH"/>
    <property type="match status" value="1"/>
</dbReference>
<gene>
    <name evidence="3" type="ORF">KP509_07G084900</name>
</gene>
<evidence type="ECO:0000259" key="2">
    <source>
        <dbReference type="SMART" id="SM00322"/>
    </source>
</evidence>
<dbReference type="InterPro" id="IPR036612">
    <property type="entry name" value="KH_dom_type_1_sf"/>
</dbReference>
<dbReference type="GO" id="GO:0006307">
    <property type="term" value="P:DNA alkylation repair"/>
    <property type="evidence" value="ECO:0007669"/>
    <property type="project" value="InterPro"/>
</dbReference>
<dbReference type="Proteomes" id="UP000825935">
    <property type="component" value="Chromosome 7"/>
</dbReference>
<dbReference type="Gene3D" id="3.30.1370.10">
    <property type="entry name" value="K Homology domain, type 1"/>
    <property type="match status" value="1"/>
</dbReference>
<comment type="caution">
    <text evidence="3">The sequence shown here is derived from an EMBL/GenBank/DDBJ whole genome shotgun (WGS) entry which is preliminary data.</text>
</comment>
<evidence type="ECO:0000313" key="4">
    <source>
        <dbReference type="Proteomes" id="UP000825935"/>
    </source>
</evidence>
<dbReference type="Pfam" id="PF00013">
    <property type="entry name" value="KH_1"/>
    <property type="match status" value="1"/>
</dbReference>
<organism evidence="3 4">
    <name type="scientific">Ceratopteris richardii</name>
    <name type="common">Triangle waterfern</name>
    <dbReference type="NCBI Taxonomy" id="49495"/>
    <lineage>
        <taxon>Eukaryota</taxon>
        <taxon>Viridiplantae</taxon>
        <taxon>Streptophyta</taxon>
        <taxon>Embryophyta</taxon>
        <taxon>Tracheophyta</taxon>
        <taxon>Polypodiopsida</taxon>
        <taxon>Polypodiidae</taxon>
        <taxon>Polypodiales</taxon>
        <taxon>Pteridineae</taxon>
        <taxon>Pteridaceae</taxon>
        <taxon>Parkerioideae</taxon>
        <taxon>Ceratopteris</taxon>
    </lineage>
</organism>
<dbReference type="OrthoDB" id="277832at2759"/>
<dbReference type="PIRSF" id="PIRSF027019">
    <property type="entry name" value="Euk_LigT"/>
    <property type="match status" value="1"/>
</dbReference>
<dbReference type="InterPro" id="IPR004088">
    <property type="entry name" value="KH_dom_type_1"/>
</dbReference>